<keyword evidence="3" id="KW-0804">Transcription</keyword>
<dbReference type="GO" id="GO:0003700">
    <property type="term" value="F:DNA-binding transcription factor activity"/>
    <property type="evidence" value="ECO:0007669"/>
    <property type="project" value="InterPro"/>
</dbReference>
<dbReference type="SUPFAM" id="SSF46785">
    <property type="entry name" value="Winged helix' DNA-binding domain"/>
    <property type="match status" value="1"/>
</dbReference>
<evidence type="ECO:0000259" key="4">
    <source>
        <dbReference type="PROSITE" id="PS50987"/>
    </source>
</evidence>
<dbReference type="NCBIfam" id="NF033788">
    <property type="entry name" value="HTH_metalloreg"/>
    <property type="match status" value="1"/>
</dbReference>
<keyword evidence="2" id="KW-0238">DNA-binding</keyword>
<dbReference type="PRINTS" id="PR00778">
    <property type="entry name" value="HTHARSR"/>
</dbReference>
<evidence type="ECO:0000313" key="6">
    <source>
        <dbReference type="Proteomes" id="UP000607559"/>
    </source>
</evidence>
<dbReference type="InterPro" id="IPR036390">
    <property type="entry name" value="WH_DNA-bd_sf"/>
</dbReference>
<dbReference type="EMBL" id="BMJC01000002">
    <property type="protein sequence ID" value="GGA94213.1"/>
    <property type="molecule type" value="Genomic_DNA"/>
</dbReference>
<dbReference type="Pfam" id="PF01022">
    <property type="entry name" value="HTH_5"/>
    <property type="match status" value="1"/>
</dbReference>
<keyword evidence="6" id="KW-1185">Reference proteome</keyword>
<evidence type="ECO:0000256" key="1">
    <source>
        <dbReference type="ARBA" id="ARBA00023015"/>
    </source>
</evidence>
<reference evidence="5" key="2">
    <citation type="submission" date="2020-09" db="EMBL/GenBank/DDBJ databases">
        <authorList>
            <person name="Sun Q."/>
            <person name="Zhou Y."/>
        </authorList>
    </citation>
    <scope>NUCLEOTIDE SEQUENCE</scope>
    <source>
        <strain evidence="5">CGMCC 1.15448</strain>
    </source>
</reference>
<sequence>MAQMDAKQAEKISKALSDPTRLKILSEIQKKHDWLYCVDLYDNINLAQPSICHHLKQLTETSIILPEKEGRNIKYTMNNAVIDDYIGFLQGLKK</sequence>
<proteinExistence type="predicted"/>
<comment type="caution">
    <text evidence="5">The sequence shown here is derived from an EMBL/GenBank/DDBJ whole genome shotgun (WGS) entry which is preliminary data.</text>
</comment>
<keyword evidence="1" id="KW-0805">Transcription regulation</keyword>
<dbReference type="PROSITE" id="PS50987">
    <property type="entry name" value="HTH_ARSR_2"/>
    <property type="match status" value="1"/>
</dbReference>
<protein>
    <recommendedName>
        <fullName evidence="4">HTH arsR-type domain-containing protein</fullName>
    </recommendedName>
</protein>
<dbReference type="Gene3D" id="1.10.10.10">
    <property type="entry name" value="Winged helix-like DNA-binding domain superfamily/Winged helix DNA-binding domain"/>
    <property type="match status" value="1"/>
</dbReference>
<feature type="domain" description="HTH arsR-type" evidence="4">
    <location>
        <begin position="1"/>
        <end position="94"/>
    </location>
</feature>
<dbReference type="InterPro" id="IPR011991">
    <property type="entry name" value="ArsR-like_HTH"/>
</dbReference>
<dbReference type="PANTHER" id="PTHR43132">
    <property type="entry name" value="ARSENICAL RESISTANCE OPERON REPRESSOR ARSR-RELATED"/>
    <property type="match status" value="1"/>
</dbReference>
<dbReference type="InterPro" id="IPR001845">
    <property type="entry name" value="HTH_ArsR_DNA-bd_dom"/>
</dbReference>
<accession>A0A8J2UBX7</accession>
<dbReference type="SMART" id="SM00418">
    <property type="entry name" value="HTH_ARSR"/>
    <property type="match status" value="1"/>
</dbReference>
<dbReference type="RefSeq" id="WP_229688829.1">
    <property type="nucleotide sequence ID" value="NZ_BMJC01000002.1"/>
</dbReference>
<dbReference type="AlphaFoldDB" id="A0A8J2UBX7"/>
<dbReference type="InterPro" id="IPR036388">
    <property type="entry name" value="WH-like_DNA-bd_sf"/>
</dbReference>
<reference evidence="5" key="1">
    <citation type="journal article" date="2014" name="Int. J. Syst. Evol. Microbiol.">
        <title>Complete genome sequence of Corynebacterium casei LMG S-19264T (=DSM 44701T), isolated from a smear-ripened cheese.</title>
        <authorList>
            <consortium name="US DOE Joint Genome Institute (JGI-PGF)"/>
            <person name="Walter F."/>
            <person name="Albersmeier A."/>
            <person name="Kalinowski J."/>
            <person name="Ruckert C."/>
        </authorList>
    </citation>
    <scope>NUCLEOTIDE SEQUENCE</scope>
    <source>
        <strain evidence="5">CGMCC 1.15448</strain>
    </source>
</reference>
<dbReference type="PANTHER" id="PTHR43132:SF2">
    <property type="entry name" value="ARSENICAL RESISTANCE OPERON REPRESSOR ARSR-RELATED"/>
    <property type="match status" value="1"/>
</dbReference>
<gene>
    <name evidence="5" type="ORF">GCM10011511_16890</name>
</gene>
<dbReference type="InterPro" id="IPR051011">
    <property type="entry name" value="Metal_resp_trans_reg"/>
</dbReference>
<dbReference type="Proteomes" id="UP000607559">
    <property type="component" value="Unassembled WGS sequence"/>
</dbReference>
<evidence type="ECO:0000256" key="3">
    <source>
        <dbReference type="ARBA" id="ARBA00023163"/>
    </source>
</evidence>
<name>A0A8J2UBX7_9BACT</name>
<dbReference type="GO" id="GO:0003677">
    <property type="term" value="F:DNA binding"/>
    <property type="evidence" value="ECO:0007669"/>
    <property type="project" value="UniProtKB-KW"/>
</dbReference>
<dbReference type="CDD" id="cd00090">
    <property type="entry name" value="HTH_ARSR"/>
    <property type="match status" value="1"/>
</dbReference>
<evidence type="ECO:0000256" key="2">
    <source>
        <dbReference type="ARBA" id="ARBA00023125"/>
    </source>
</evidence>
<organism evidence="5 6">
    <name type="scientific">Puia dinghuensis</name>
    <dbReference type="NCBI Taxonomy" id="1792502"/>
    <lineage>
        <taxon>Bacteria</taxon>
        <taxon>Pseudomonadati</taxon>
        <taxon>Bacteroidota</taxon>
        <taxon>Chitinophagia</taxon>
        <taxon>Chitinophagales</taxon>
        <taxon>Chitinophagaceae</taxon>
        <taxon>Puia</taxon>
    </lineage>
</organism>
<evidence type="ECO:0000313" key="5">
    <source>
        <dbReference type="EMBL" id="GGA94213.1"/>
    </source>
</evidence>